<dbReference type="KEGG" id="asan:AWM72_07060"/>
<dbReference type="EMBL" id="CP014160">
    <property type="protein sequence ID" value="AMB94524.1"/>
    <property type="molecule type" value="Genomic_DNA"/>
</dbReference>
<feature type="region of interest" description="Disordered" evidence="1">
    <location>
        <begin position="22"/>
        <end position="82"/>
    </location>
</feature>
<evidence type="ECO:0000256" key="1">
    <source>
        <dbReference type="SAM" id="MobiDB-lite"/>
    </source>
</evidence>
<evidence type="ECO:0000313" key="3">
    <source>
        <dbReference type="EMBL" id="AMB94524.1"/>
    </source>
</evidence>
<reference evidence="3 5" key="1">
    <citation type="journal article" date="2016" name="Genome Announc.">
        <title>Complete Genome Sequences of Aerococcus christensenii CCUG 28831T, Aerococcus sanguinicola CCUG 43001T, Aerococcus urinae CCUG 36881T, Aerococcus urinaeequi CCUG 28094T, Aerococcus urinaehominis CCUG 42038 BT, and Aerococcus viridans CCUG 4311T.</title>
        <authorList>
            <person name="Carkaci D."/>
            <person name="Dargis R."/>
            <person name="Nielsen X.C."/>
            <person name="Skovgaard O."/>
            <person name="Fuursted K."/>
            <person name="Christensen J.J."/>
        </authorList>
    </citation>
    <scope>NUCLEOTIDE SEQUENCE [LARGE SCALE GENOMIC DNA]</scope>
    <source>
        <strain evidence="3 5">CCUG43001</strain>
    </source>
</reference>
<feature type="signal peptide" evidence="2">
    <location>
        <begin position="1"/>
        <end position="19"/>
    </location>
</feature>
<feature type="chain" id="PRO_5038292295" description="Lipoprotein" evidence="2">
    <location>
        <begin position="20"/>
        <end position="231"/>
    </location>
</feature>
<dbReference type="AlphaFoldDB" id="A0A120I9C7"/>
<keyword evidence="2" id="KW-0732">Signal</keyword>
<evidence type="ECO:0008006" key="7">
    <source>
        <dbReference type="Google" id="ProtNLM"/>
    </source>
</evidence>
<feature type="compositionally biased region" description="Polar residues" evidence="1">
    <location>
        <begin position="22"/>
        <end position="35"/>
    </location>
</feature>
<dbReference type="GeneID" id="92903823"/>
<evidence type="ECO:0000313" key="6">
    <source>
        <dbReference type="Proteomes" id="UP000234239"/>
    </source>
</evidence>
<evidence type="ECO:0000256" key="2">
    <source>
        <dbReference type="SAM" id="SignalP"/>
    </source>
</evidence>
<proteinExistence type="predicted"/>
<dbReference type="RefSeq" id="WP_067975398.1">
    <property type="nucleotide sequence ID" value="NZ_CAJHKM010000002.1"/>
</dbReference>
<keyword evidence="5" id="KW-1185">Reference proteome</keyword>
<reference evidence="5" key="2">
    <citation type="submission" date="2016-01" db="EMBL/GenBank/DDBJ databases">
        <title>Six Aerococcus type strain genome sequencing and assembly using PacBio and Illumina Hiseq.</title>
        <authorList>
            <person name="Carkaci D."/>
            <person name="Dargis R."/>
            <person name="Nielsen X.C."/>
            <person name="Skovgaard O."/>
            <person name="Fuursted K."/>
            <person name="Christensen J.J."/>
        </authorList>
    </citation>
    <scope>NUCLEOTIDE SEQUENCE [LARGE SCALE GENOMIC DNA]</scope>
    <source>
        <strain evidence="5">CCUG43001</strain>
    </source>
</reference>
<feature type="compositionally biased region" description="Basic and acidic residues" evidence="1">
    <location>
        <begin position="69"/>
        <end position="80"/>
    </location>
</feature>
<feature type="compositionally biased region" description="Low complexity" evidence="1">
    <location>
        <begin position="37"/>
        <end position="68"/>
    </location>
</feature>
<dbReference type="Proteomes" id="UP000069912">
    <property type="component" value="Chromosome"/>
</dbReference>
<dbReference type="OrthoDB" id="2136654at2"/>
<evidence type="ECO:0000313" key="5">
    <source>
        <dbReference type="Proteomes" id="UP000069912"/>
    </source>
</evidence>
<evidence type="ECO:0000313" key="4">
    <source>
        <dbReference type="EMBL" id="PKZ23480.1"/>
    </source>
</evidence>
<organism evidence="3 5">
    <name type="scientific">Aerococcus sanguinicola</name>
    <dbReference type="NCBI Taxonomy" id="119206"/>
    <lineage>
        <taxon>Bacteria</taxon>
        <taxon>Bacillati</taxon>
        <taxon>Bacillota</taxon>
        <taxon>Bacilli</taxon>
        <taxon>Lactobacillales</taxon>
        <taxon>Aerococcaceae</taxon>
        <taxon>Aerococcus</taxon>
    </lineage>
</organism>
<dbReference type="PROSITE" id="PS51257">
    <property type="entry name" value="PROKAR_LIPOPROTEIN"/>
    <property type="match status" value="1"/>
</dbReference>
<protein>
    <recommendedName>
        <fullName evidence="7">Lipoprotein</fullName>
    </recommendedName>
</protein>
<dbReference type="Proteomes" id="UP000234239">
    <property type="component" value="Unassembled WGS sequence"/>
</dbReference>
<sequence length="231" mass="24940">MKGKISLLLLASLALSACAGSTTDQGAASSVSESAPKQAVSSVAKVQSSSTSSSESSSQPNSSESQAPAKREEAPVEPDSRALYQAEEYQESKEYPGYTNKEVEMVRVWLSLMDNTELFPYGNDGDHIDASFLPAGSPVDPNAPELSPVWPNDTWSLHMGKTMAGASIFQYSSNYDGTVTIYRCPYHWHSSPEADAALAVEVLENAFVLPVEPYTPSQVQPLLDALQIWDE</sequence>
<reference evidence="4 6" key="3">
    <citation type="submission" date="2017-12" db="EMBL/GenBank/DDBJ databases">
        <title>Phylogenetic diversity of female urinary microbiome.</title>
        <authorList>
            <person name="Thomas-White K."/>
            <person name="Wolfe A.J."/>
        </authorList>
    </citation>
    <scope>NUCLEOTIDE SEQUENCE [LARGE SCALE GENOMIC DNA]</scope>
    <source>
        <strain evidence="4 6">UMB0139</strain>
    </source>
</reference>
<accession>A0A120I9C7</accession>
<name>A0A120I9C7_9LACT</name>
<gene>
    <name evidence="3" type="ORF">AWM72_07060</name>
    <name evidence="4" type="ORF">CYJ28_02695</name>
</gene>
<dbReference type="EMBL" id="PKGY01000001">
    <property type="protein sequence ID" value="PKZ23480.1"/>
    <property type="molecule type" value="Genomic_DNA"/>
</dbReference>